<comment type="caution">
    <text evidence="1">The sequence shown here is derived from an EMBL/GenBank/DDBJ whole genome shotgun (WGS) entry which is preliminary data.</text>
</comment>
<dbReference type="AlphaFoldDB" id="A0A7Y2K3M7"/>
<sequence length="100" mass="10713">MKAKTDTLAARRAALVERCADQRAQVAYEYSSLASPATLGVVPALLSRHRKTALVAAGVAAGLFIVKPKWAVGIATGAVSAYQLAQRLLPVLRWRGFEIH</sequence>
<dbReference type="Proteomes" id="UP000533905">
    <property type="component" value="Unassembled WGS sequence"/>
</dbReference>
<dbReference type="RefSeq" id="WP_171088410.1">
    <property type="nucleotide sequence ID" value="NZ_JABAIV010000011.1"/>
</dbReference>
<evidence type="ECO:0000313" key="1">
    <source>
        <dbReference type="EMBL" id="NNG25628.1"/>
    </source>
</evidence>
<organism evidence="1 2">
    <name type="scientific">Telluria aromaticivorans</name>
    <dbReference type="NCBI Taxonomy" id="2725995"/>
    <lineage>
        <taxon>Bacteria</taxon>
        <taxon>Pseudomonadati</taxon>
        <taxon>Pseudomonadota</taxon>
        <taxon>Betaproteobacteria</taxon>
        <taxon>Burkholderiales</taxon>
        <taxon>Oxalobacteraceae</taxon>
        <taxon>Telluria group</taxon>
        <taxon>Telluria</taxon>
    </lineage>
</organism>
<reference evidence="1 2" key="1">
    <citation type="submission" date="2020-04" db="EMBL/GenBank/DDBJ databases">
        <title>Massilia sp. nov., a cold adapted bacteria isolated from Arctic soil.</title>
        <authorList>
            <person name="Son J."/>
            <person name="Ka J.-O."/>
        </authorList>
    </citation>
    <scope>NUCLEOTIDE SEQUENCE [LARGE SCALE GENOMIC DNA]</scope>
    <source>
        <strain evidence="1 2">ML15P13</strain>
    </source>
</reference>
<proteinExistence type="predicted"/>
<protein>
    <submittedName>
        <fullName evidence="1">Uncharacterized protein</fullName>
    </submittedName>
</protein>
<accession>A0A7Y2K3M7</accession>
<dbReference type="EMBL" id="JABAIV010000011">
    <property type="protein sequence ID" value="NNG25628.1"/>
    <property type="molecule type" value="Genomic_DNA"/>
</dbReference>
<name>A0A7Y2K3M7_9BURK</name>
<gene>
    <name evidence="1" type="ORF">HGB41_21830</name>
</gene>
<evidence type="ECO:0000313" key="2">
    <source>
        <dbReference type="Proteomes" id="UP000533905"/>
    </source>
</evidence>
<keyword evidence="2" id="KW-1185">Reference proteome</keyword>